<dbReference type="AlphaFoldDB" id="A0AAU8EWF8"/>
<sequence length="123" mass="13266">MNEHLTPEVQSSAELAVGDEVEAWHRGRLAHRGTVSSTLRDIDLFWIIDARTGARRLLDLEQLSVRRVPAGKAANAVGHSTGAAKVKSDAGNPANAVGKPAARRRRPVRSLSQVVFIEAPATR</sequence>
<dbReference type="EMBL" id="CP159279">
    <property type="protein sequence ID" value="XCH12978.1"/>
    <property type="molecule type" value="Genomic_DNA"/>
</dbReference>
<dbReference type="RefSeq" id="WP_353712849.1">
    <property type="nucleotide sequence ID" value="NZ_CP159279.1"/>
</dbReference>
<name>A0AAU8EWF8_9MICC</name>
<organism evidence="2">
    <name type="scientific">Arthrobacter sp. K5</name>
    <dbReference type="NCBI Taxonomy" id="2839623"/>
    <lineage>
        <taxon>Bacteria</taxon>
        <taxon>Bacillati</taxon>
        <taxon>Actinomycetota</taxon>
        <taxon>Actinomycetes</taxon>
        <taxon>Micrococcales</taxon>
        <taxon>Micrococcaceae</taxon>
        <taxon>Arthrobacter</taxon>
    </lineage>
</organism>
<accession>A0AAU8EWF8</accession>
<gene>
    <name evidence="2" type="ORF">ABRP34_08385</name>
</gene>
<protein>
    <submittedName>
        <fullName evidence="2">Uncharacterized protein</fullName>
    </submittedName>
</protein>
<reference evidence="2" key="1">
    <citation type="submission" date="2024-06" db="EMBL/GenBank/DDBJ databases">
        <title>Biodegradation of dimethachlon by Arthrobacter sp. K5: mechanistic insights and ecological implications.</title>
        <authorList>
            <person name="Hu S."/>
            <person name="Lu P."/>
        </authorList>
    </citation>
    <scope>NUCLEOTIDE SEQUENCE</scope>
    <source>
        <strain evidence="2">K5</strain>
    </source>
</reference>
<feature type="region of interest" description="Disordered" evidence="1">
    <location>
        <begin position="76"/>
        <end position="106"/>
    </location>
</feature>
<evidence type="ECO:0000313" key="2">
    <source>
        <dbReference type="EMBL" id="XCH12978.1"/>
    </source>
</evidence>
<evidence type="ECO:0000256" key="1">
    <source>
        <dbReference type="SAM" id="MobiDB-lite"/>
    </source>
</evidence>
<proteinExistence type="predicted"/>